<feature type="transmembrane region" description="Helical" evidence="2">
    <location>
        <begin position="343"/>
        <end position="361"/>
    </location>
</feature>
<dbReference type="AlphaFoldDB" id="A0A8H1LER7"/>
<dbReference type="Proteomes" id="UP000298111">
    <property type="component" value="Unassembled WGS sequence"/>
</dbReference>
<feature type="region of interest" description="Disordered" evidence="1">
    <location>
        <begin position="398"/>
        <end position="422"/>
    </location>
</feature>
<feature type="transmembrane region" description="Helical" evidence="2">
    <location>
        <begin position="28"/>
        <end position="52"/>
    </location>
</feature>
<feature type="transmembrane region" description="Helical" evidence="2">
    <location>
        <begin position="270"/>
        <end position="292"/>
    </location>
</feature>
<evidence type="ECO:0000256" key="2">
    <source>
        <dbReference type="SAM" id="Phobius"/>
    </source>
</evidence>
<gene>
    <name evidence="3" type="ORF">D8771_14050</name>
</gene>
<feature type="transmembrane region" description="Helical" evidence="2">
    <location>
        <begin position="203"/>
        <end position="225"/>
    </location>
</feature>
<keyword evidence="2" id="KW-0472">Membrane</keyword>
<keyword evidence="2" id="KW-1133">Transmembrane helix</keyword>
<accession>A0A8H1LER7</accession>
<name>A0A8H1LER7_9ACTN</name>
<dbReference type="EMBL" id="RCIY01000055">
    <property type="protein sequence ID" value="TGG83540.1"/>
    <property type="molecule type" value="Genomic_DNA"/>
</dbReference>
<proteinExistence type="predicted"/>
<evidence type="ECO:0000313" key="4">
    <source>
        <dbReference type="Proteomes" id="UP000298111"/>
    </source>
</evidence>
<feature type="transmembrane region" description="Helical" evidence="2">
    <location>
        <begin position="161"/>
        <end position="182"/>
    </location>
</feature>
<organism evidence="3 4">
    <name type="scientific">Streptomyces albus</name>
    <dbReference type="NCBI Taxonomy" id="1888"/>
    <lineage>
        <taxon>Bacteria</taxon>
        <taxon>Bacillati</taxon>
        <taxon>Actinomycetota</taxon>
        <taxon>Actinomycetes</taxon>
        <taxon>Kitasatosporales</taxon>
        <taxon>Streptomycetaceae</taxon>
        <taxon>Streptomyces</taxon>
    </lineage>
</organism>
<evidence type="ECO:0000313" key="3">
    <source>
        <dbReference type="EMBL" id="TGG83540.1"/>
    </source>
</evidence>
<evidence type="ECO:0008006" key="5">
    <source>
        <dbReference type="Google" id="ProtNLM"/>
    </source>
</evidence>
<feature type="transmembrane region" description="Helical" evidence="2">
    <location>
        <begin position="73"/>
        <end position="95"/>
    </location>
</feature>
<reference evidence="3 4" key="1">
    <citation type="submission" date="2018-10" db="EMBL/GenBank/DDBJ databases">
        <title>Isolation of pseudouridimycin from Streptomyces albus DSM 40763.</title>
        <authorList>
            <person name="Rosenqvist P."/>
            <person name="Metsae-Ketelae M."/>
            <person name="Virta P."/>
        </authorList>
    </citation>
    <scope>NUCLEOTIDE SEQUENCE [LARGE SCALE GENOMIC DNA]</scope>
    <source>
        <strain evidence="3 4">DSM 40763</strain>
    </source>
</reference>
<feature type="transmembrane region" description="Helical" evidence="2">
    <location>
        <begin position="237"/>
        <end position="258"/>
    </location>
</feature>
<evidence type="ECO:0000256" key="1">
    <source>
        <dbReference type="SAM" id="MobiDB-lite"/>
    </source>
</evidence>
<protein>
    <recommendedName>
        <fullName evidence="5">Polysaccharide biosynthesis protein</fullName>
    </recommendedName>
</protein>
<keyword evidence="2" id="KW-0812">Transmembrane</keyword>
<feature type="transmembrane region" description="Helical" evidence="2">
    <location>
        <begin position="304"/>
        <end position="331"/>
    </location>
</feature>
<comment type="caution">
    <text evidence="3">The sequence shown here is derived from an EMBL/GenBank/DDBJ whole genome shotgun (WGS) entry which is preliminary data.</text>
</comment>
<feature type="compositionally biased region" description="Low complexity" evidence="1">
    <location>
        <begin position="398"/>
        <end position="413"/>
    </location>
</feature>
<sequence length="422" mass="41694">MLASVTDQGVAALTNITVLVVAARHATVHAFATFSLVYTVFTVLLGLTVAYVGQALVLENGPVREVARACRSAVAFTALAATALGLPAAAVLGAAGGGGTATALATLALVLPLVLTHETTRYAFATLHRPHHALTADLLRLAGALTALAAQPHGAGAPRLLLVWGLSAVPALALACLLLSRLTRGAGQNPARCLRRGHLGRRFAVEFGVGNAGTQLAVIGLGLLADPLAVGALRGASTLYGPMNVLFNAATGFGPPLLGRARDGRGAARAAFAAGGVLAAVAGCWTALLSLLPARHGRALLGDTWTAAAGLLPATGSQYAAMALGTCGLLALRVLRPRTTLPIQLVFSLLSVGCLLGGYLLGGVPGAAWGLCAGSAAKGAASWLRAARLLRTGSGAAPAPAGPAATAAAPPAEGAGGPAGAS</sequence>